<reference evidence="7" key="1">
    <citation type="submission" date="2023-07" db="EMBL/GenBank/DDBJ databases">
        <title>Verminephrobacter genomes.</title>
        <authorList>
            <person name="Lund M.B."/>
        </authorList>
    </citation>
    <scope>NUCLEOTIDE SEQUENCE [LARGE SCALE GENOMIC DNA]</scope>
    <source>
        <strain evidence="7">AtM5-05</strain>
    </source>
</reference>
<dbReference type="Pfam" id="PF13407">
    <property type="entry name" value="Peripla_BP_4"/>
    <property type="match status" value="1"/>
</dbReference>
<evidence type="ECO:0000259" key="5">
    <source>
        <dbReference type="Pfam" id="PF13407"/>
    </source>
</evidence>
<sequence length="333" mass="35638">MRFLKLIAVSAAVLALAAPAAAQQKVYRIGAAVYGLKGEFMQLWANALKEHPAVKDGSVKITVFDGKYDAQTQNNQFDTMITQKFDGILFVPIDSQAGAQAVDKAVAAKIPVVGSNARVNSEKLVSYVGSDDTVAGALEAETVIKAMGGKGNVLIIEGPIGQSAQIERRKGNQTVVARYRDVNVLEMKTANWSRAEALALMENWLTVHAGKIHGIIGQNDEMALGAIDALKARGLSPKSIPVAGIDGISDAIKAVKEGTMVSILQDAQGQAQGGLDVLLRHLVGPGYKPRASVWEDYAREGLHWGDGTARQYNVPWTRITLQNADALLVKRSK</sequence>
<evidence type="ECO:0000313" key="6">
    <source>
        <dbReference type="EMBL" id="MCW5322776.1"/>
    </source>
</evidence>
<proteinExistence type="inferred from homology"/>
<evidence type="ECO:0000256" key="2">
    <source>
        <dbReference type="ARBA" id="ARBA00007639"/>
    </source>
</evidence>
<feature type="domain" description="Periplasmic binding protein" evidence="5">
    <location>
        <begin position="30"/>
        <end position="284"/>
    </location>
</feature>
<evidence type="ECO:0000313" key="7">
    <source>
        <dbReference type="Proteomes" id="UP001208935"/>
    </source>
</evidence>
<dbReference type="CDD" id="cd06313">
    <property type="entry name" value="PBP1_ABC_ThpA_XypA"/>
    <property type="match status" value="1"/>
</dbReference>
<protein>
    <submittedName>
        <fullName evidence="6">Sugar ABC transporter substrate-binding protein</fullName>
    </submittedName>
</protein>
<dbReference type="InterPro" id="IPR025997">
    <property type="entry name" value="SBP_2_dom"/>
</dbReference>
<dbReference type="SUPFAM" id="SSF53822">
    <property type="entry name" value="Periplasmic binding protein-like I"/>
    <property type="match status" value="1"/>
</dbReference>
<name>A0ABT3KWQ5_9BURK</name>
<evidence type="ECO:0000256" key="4">
    <source>
        <dbReference type="SAM" id="SignalP"/>
    </source>
</evidence>
<dbReference type="Proteomes" id="UP001208935">
    <property type="component" value="Unassembled WGS sequence"/>
</dbReference>
<gene>
    <name evidence="6" type="ORF">D5039_16965</name>
</gene>
<dbReference type="EMBL" id="QZCW01000003">
    <property type="protein sequence ID" value="MCW5322776.1"/>
    <property type="molecule type" value="Genomic_DNA"/>
</dbReference>
<feature type="signal peptide" evidence="4">
    <location>
        <begin position="1"/>
        <end position="22"/>
    </location>
</feature>
<dbReference type="RefSeq" id="WP_265282899.1">
    <property type="nucleotide sequence ID" value="NZ_QZCW01000003.1"/>
</dbReference>
<comment type="similarity">
    <text evidence="2">Belongs to the bacterial solute-binding protein 2 family.</text>
</comment>
<dbReference type="Gene3D" id="3.40.50.2300">
    <property type="match status" value="2"/>
</dbReference>
<dbReference type="PANTHER" id="PTHR46847:SF1">
    <property type="entry name" value="D-ALLOSE-BINDING PERIPLASMIC PROTEIN-RELATED"/>
    <property type="match status" value="1"/>
</dbReference>
<dbReference type="PANTHER" id="PTHR46847">
    <property type="entry name" value="D-ALLOSE-BINDING PERIPLASMIC PROTEIN-RELATED"/>
    <property type="match status" value="1"/>
</dbReference>
<evidence type="ECO:0000256" key="1">
    <source>
        <dbReference type="ARBA" id="ARBA00004196"/>
    </source>
</evidence>
<keyword evidence="3 4" id="KW-0732">Signal</keyword>
<comment type="subcellular location">
    <subcellularLocation>
        <location evidence="1">Cell envelope</location>
    </subcellularLocation>
</comment>
<feature type="chain" id="PRO_5046429085" evidence="4">
    <location>
        <begin position="23"/>
        <end position="333"/>
    </location>
</feature>
<dbReference type="InterPro" id="IPR028082">
    <property type="entry name" value="Peripla_BP_I"/>
</dbReference>
<keyword evidence="7" id="KW-1185">Reference proteome</keyword>
<accession>A0ABT3KWQ5</accession>
<organism evidence="6 7">
    <name type="scientific">Verminephrobacter aporrectodeae subsp. tuberculatae</name>
    <dbReference type="NCBI Taxonomy" id="1110392"/>
    <lineage>
        <taxon>Bacteria</taxon>
        <taxon>Pseudomonadati</taxon>
        <taxon>Pseudomonadota</taxon>
        <taxon>Betaproteobacteria</taxon>
        <taxon>Burkholderiales</taxon>
        <taxon>Comamonadaceae</taxon>
        <taxon>Verminephrobacter</taxon>
    </lineage>
</organism>
<evidence type="ECO:0000256" key="3">
    <source>
        <dbReference type="ARBA" id="ARBA00022729"/>
    </source>
</evidence>
<comment type="caution">
    <text evidence="6">The sequence shown here is derived from an EMBL/GenBank/DDBJ whole genome shotgun (WGS) entry which is preliminary data.</text>
</comment>